<organism evidence="1 2">
    <name type="scientific">Myroides odoratus</name>
    <name type="common">Flavobacterium odoratum</name>
    <dbReference type="NCBI Taxonomy" id="256"/>
    <lineage>
        <taxon>Bacteria</taxon>
        <taxon>Pseudomonadati</taxon>
        <taxon>Bacteroidota</taxon>
        <taxon>Flavobacteriia</taxon>
        <taxon>Flavobacteriales</taxon>
        <taxon>Flavobacteriaceae</taxon>
        <taxon>Myroides</taxon>
    </lineage>
</organism>
<dbReference type="AlphaFoldDB" id="A0A378RIJ2"/>
<protein>
    <submittedName>
        <fullName evidence="1">Uncharacterized protein</fullName>
    </submittedName>
</protein>
<evidence type="ECO:0000313" key="1">
    <source>
        <dbReference type="EMBL" id="STZ26842.1"/>
    </source>
</evidence>
<dbReference type="Proteomes" id="UP000255024">
    <property type="component" value="Unassembled WGS sequence"/>
</dbReference>
<sequence>MRADYDQLTLSLEMTEIVRNNLYQDFSKKTVKVNDLLDRSFSISIKK</sequence>
<reference evidence="1 2" key="1">
    <citation type="submission" date="2018-06" db="EMBL/GenBank/DDBJ databases">
        <authorList>
            <consortium name="Pathogen Informatics"/>
            <person name="Doyle S."/>
        </authorList>
    </citation>
    <scope>NUCLEOTIDE SEQUENCE [LARGE SCALE GENOMIC DNA]</scope>
    <source>
        <strain evidence="1 2">NCTC11179</strain>
    </source>
</reference>
<keyword evidence="2" id="KW-1185">Reference proteome</keyword>
<dbReference type="EMBL" id="UGQL01000001">
    <property type="protein sequence ID" value="STZ26842.1"/>
    <property type="molecule type" value="Genomic_DNA"/>
</dbReference>
<evidence type="ECO:0000313" key="2">
    <source>
        <dbReference type="Proteomes" id="UP000255024"/>
    </source>
</evidence>
<accession>A0A378RIJ2</accession>
<name>A0A378RIJ2_MYROD</name>
<proteinExistence type="predicted"/>
<gene>
    <name evidence="1" type="ORF">NCTC11179_00369</name>
</gene>